<dbReference type="RefSeq" id="WP_386741824.1">
    <property type="nucleotide sequence ID" value="NZ_JBHRYA010000001.1"/>
</dbReference>
<reference evidence="4" key="1">
    <citation type="journal article" date="2019" name="Int. J. Syst. Evol. Microbiol.">
        <title>The Global Catalogue of Microorganisms (GCM) 10K type strain sequencing project: providing services to taxonomists for standard genome sequencing and annotation.</title>
        <authorList>
            <consortium name="The Broad Institute Genomics Platform"/>
            <consortium name="The Broad Institute Genome Sequencing Center for Infectious Disease"/>
            <person name="Wu L."/>
            <person name="Ma J."/>
        </authorList>
    </citation>
    <scope>NUCLEOTIDE SEQUENCE [LARGE SCALE GENOMIC DNA]</scope>
    <source>
        <strain evidence="4">KCTC 42441</strain>
    </source>
</reference>
<feature type="region of interest" description="Disordered" evidence="1">
    <location>
        <begin position="375"/>
        <end position="395"/>
    </location>
</feature>
<evidence type="ECO:0000313" key="3">
    <source>
        <dbReference type="EMBL" id="MFC3714860.1"/>
    </source>
</evidence>
<dbReference type="InterPro" id="IPR007813">
    <property type="entry name" value="PilN"/>
</dbReference>
<dbReference type="EMBL" id="JBHRYA010000001">
    <property type="protein sequence ID" value="MFC3714860.1"/>
    <property type="molecule type" value="Genomic_DNA"/>
</dbReference>
<feature type="transmembrane region" description="Helical" evidence="2">
    <location>
        <begin position="227"/>
        <end position="247"/>
    </location>
</feature>
<accession>A0ABV7XHC0</accession>
<dbReference type="InterPro" id="IPR043129">
    <property type="entry name" value="ATPase_NBD"/>
</dbReference>
<keyword evidence="4" id="KW-1185">Reference proteome</keyword>
<dbReference type="PANTHER" id="PTHR40278:SF1">
    <property type="entry name" value="DNA UTILIZATION PROTEIN HOFN"/>
    <property type="match status" value="1"/>
</dbReference>
<protein>
    <submittedName>
        <fullName evidence="3">PilN domain-containing protein</fullName>
    </submittedName>
</protein>
<evidence type="ECO:0000256" key="2">
    <source>
        <dbReference type="SAM" id="Phobius"/>
    </source>
</evidence>
<proteinExistence type="predicted"/>
<gene>
    <name evidence="3" type="ORF">ACFONC_01640</name>
</gene>
<dbReference type="Pfam" id="PF05137">
    <property type="entry name" value="PilN"/>
    <property type="match status" value="1"/>
</dbReference>
<keyword evidence="2" id="KW-0472">Membrane</keyword>
<dbReference type="Gene3D" id="3.30.420.380">
    <property type="match status" value="1"/>
</dbReference>
<name>A0ABV7XHC0_9GAMM</name>
<evidence type="ECO:0000313" key="4">
    <source>
        <dbReference type="Proteomes" id="UP001595705"/>
    </source>
</evidence>
<dbReference type="InterPro" id="IPR052534">
    <property type="entry name" value="Extracell_DNA_Util/SecSys_Comp"/>
</dbReference>
<dbReference type="PANTHER" id="PTHR40278">
    <property type="entry name" value="DNA UTILIZATION PROTEIN HOFN"/>
    <property type="match status" value="1"/>
</dbReference>
<dbReference type="SUPFAM" id="SSF53067">
    <property type="entry name" value="Actin-like ATPase domain"/>
    <property type="match status" value="1"/>
</dbReference>
<comment type="caution">
    <text evidence="3">The sequence shown here is derived from an EMBL/GenBank/DDBJ whole genome shotgun (WGS) entry which is preliminary data.</text>
</comment>
<organism evidence="3 4">
    <name type="scientific">Luteimonas soli</name>
    <dbReference type="NCBI Taxonomy" id="1648966"/>
    <lineage>
        <taxon>Bacteria</taxon>
        <taxon>Pseudomonadati</taxon>
        <taxon>Pseudomonadota</taxon>
        <taxon>Gammaproteobacteria</taxon>
        <taxon>Lysobacterales</taxon>
        <taxon>Lysobacteraceae</taxon>
        <taxon>Luteimonas</taxon>
    </lineage>
</organism>
<keyword evidence="2" id="KW-1133">Transmembrane helix</keyword>
<dbReference type="Proteomes" id="UP001595705">
    <property type="component" value="Unassembled WGS sequence"/>
</dbReference>
<evidence type="ECO:0000256" key="1">
    <source>
        <dbReference type="SAM" id="MobiDB-lite"/>
    </source>
</evidence>
<sequence>MTAAVDNQSATPSLRQRIGRAGGRLRPGVGSALTWWTHALASWLPPRLRTLLGLAHERVLLQYGGEELRLALRRGDGVQDIGQLPWTAQEAERGDALLGSLLAPRVAELPRWLLLPAGAALRRRLLLPAAAADRLRDVVAFEIDRQTPFAAADVHYDARVLERHGEQIDAELVVVPRATFDSAMAALGTVAGTVAGVDVAGDDGAPLGVNLLADAVRRRRADPWRGWNWAFAAIAVIAVAMTMWQLLSNRRAAADALAEQANARAREARAVAVDKRQLVDLVEGMAYLQNARAARPTTVEVLDELGRLLPDSTYLEKLSIEGDQILLIGQSSEASALVGQLEGSKLWRSPALTGALQPDPRTGRDRFTMTAQLAIDNAPANTPANKGAADARSQP</sequence>
<keyword evidence="2" id="KW-0812">Transmembrane</keyword>